<evidence type="ECO:0000256" key="1">
    <source>
        <dbReference type="ARBA" id="ARBA00022490"/>
    </source>
</evidence>
<evidence type="ECO:0000256" key="2">
    <source>
        <dbReference type="RuleBase" id="RU369002"/>
    </source>
</evidence>
<gene>
    <name evidence="4" type="ORF">HERI1096_LOCUS39596</name>
</gene>
<comment type="function">
    <text evidence="2">Has a role in nuclear-cytoplasmic transport of proteins and mRNAs.</text>
</comment>
<dbReference type="Gene3D" id="3.10.450.50">
    <property type="match status" value="1"/>
</dbReference>
<keyword evidence="1 2" id="KW-0963">Cytoplasm</keyword>
<dbReference type="InterPro" id="IPR002075">
    <property type="entry name" value="NTF2_dom"/>
</dbReference>
<dbReference type="AlphaFoldDB" id="A0A7S3C327"/>
<keyword evidence="2" id="KW-0539">Nucleus</keyword>
<dbReference type="InterPro" id="IPR045875">
    <property type="entry name" value="NTF2"/>
</dbReference>
<feature type="domain" description="NTF2" evidence="3">
    <location>
        <begin position="9"/>
        <end position="123"/>
    </location>
</feature>
<protein>
    <recommendedName>
        <fullName evidence="2">Nuclear transport factor 2</fullName>
        <shortName evidence="2">NTF-2</shortName>
    </recommendedName>
</protein>
<dbReference type="GO" id="GO:0051028">
    <property type="term" value="P:mRNA transport"/>
    <property type="evidence" value="ECO:0007669"/>
    <property type="project" value="UniProtKB-UniRule"/>
</dbReference>
<dbReference type="InterPro" id="IPR032710">
    <property type="entry name" value="NTF2-like_dom_sf"/>
</dbReference>
<sequence>MANAQFADIGKAFVTHYYQTFDTNRQELQHLYQEGSLMTFETEQFQGMQGIMTKLMALPFQSVQHQTTTIDSQPSESNGIVVFVTGNMAINGDAANPTKFAQTFILLPTAAGSWYIHNDIFHTA</sequence>
<dbReference type="InterPro" id="IPR018222">
    <property type="entry name" value="Nuclear_transport_factor_2_euk"/>
</dbReference>
<dbReference type="PANTHER" id="PTHR12612">
    <property type="entry name" value="NUCLEAR TRANSPORT FACTOR 2"/>
    <property type="match status" value="1"/>
</dbReference>
<dbReference type="SUPFAM" id="SSF54427">
    <property type="entry name" value="NTF2-like"/>
    <property type="match status" value="1"/>
</dbReference>
<dbReference type="EMBL" id="HBHX01071590">
    <property type="protein sequence ID" value="CAE0152644.1"/>
    <property type="molecule type" value="Transcribed_RNA"/>
</dbReference>
<dbReference type="PROSITE" id="PS50177">
    <property type="entry name" value="NTF2_DOMAIN"/>
    <property type="match status" value="1"/>
</dbReference>
<dbReference type="GO" id="GO:0006606">
    <property type="term" value="P:protein import into nucleus"/>
    <property type="evidence" value="ECO:0007669"/>
    <property type="project" value="UniProtKB-ARBA"/>
</dbReference>
<dbReference type="GO" id="GO:0005737">
    <property type="term" value="C:cytoplasm"/>
    <property type="evidence" value="ECO:0007669"/>
    <property type="project" value="UniProtKB-SubCell"/>
</dbReference>
<proteinExistence type="predicted"/>
<keyword evidence="2" id="KW-0653">Protein transport</keyword>
<reference evidence="4" key="1">
    <citation type="submission" date="2021-01" db="EMBL/GenBank/DDBJ databases">
        <authorList>
            <person name="Corre E."/>
            <person name="Pelletier E."/>
            <person name="Niang G."/>
            <person name="Scheremetjew M."/>
            <person name="Finn R."/>
            <person name="Kale V."/>
            <person name="Holt S."/>
            <person name="Cochrane G."/>
            <person name="Meng A."/>
            <person name="Brown T."/>
            <person name="Cohen L."/>
        </authorList>
    </citation>
    <scope>NUCLEOTIDE SEQUENCE</scope>
    <source>
        <strain evidence="4">CCMP281</strain>
    </source>
</reference>
<organism evidence="4">
    <name type="scientific">Haptolina ericina</name>
    <dbReference type="NCBI Taxonomy" id="156174"/>
    <lineage>
        <taxon>Eukaryota</taxon>
        <taxon>Haptista</taxon>
        <taxon>Haptophyta</taxon>
        <taxon>Prymnesiophyceae</taxon>
        <taxon>Prymnesiales</taxon>
        <taxon>Prymnesiaceae</taxon>
        <taxon>Haptolina</taxon>
    </lineage>
</organism>
<dbReference type="GO" id="GO:0005635">
    <property type="term" value="C:nuclear envelope"/>
    <property type="evidence" value="ECO:0007669"/>
    <property type="project" value="UniProtKB-ARBA"/>
</dbReference>
<evidence type="ECO:0000313" key="4">
    <source>
        <dbReference type="EMBL" id="CAE0152644.1"/>
    </source>
</evidence>
<name>A0A7S3C327_9EUKA</name>
<keyword evidence="2" id="KW-0813">Transport</keyword>
<dbReference type="Pfam" id="PF02136">
    <property type="entry name" value="NTF2"/>
    <property type="match status" value="1"/>
</dbReference>
<dbReference type="FunFam" id="3.10.450.50:FF:000005">
    <property type="entry name" value="Nuclear transport factor 2"/>
    <property type="match status" value="1"/>
</dbReference>
<comment type="subcellular location">
    <subcellularLocation>
        <location evidence="2">Cytoplasm</location>
    </subcellularLocation>
    <subcellularLocation>
        <location evidence="2">Nucleus</location>
    </subcellularLocation>
</comment>
<dbReference type="CDD" id="cd00780">
    <property type="entry name" value="NTF2"/>
    <property type="match status" value="1"/>
</dbReference>
<evidence type="ECO:0000259" key="3">
    <source>
        <dbReference type="PROSITE" id="PS50177"/>
    </source>
</evidence>
<accession>A0A7S3C327</accession>